<dbReference type="Proteomes" id="UP000267606">
    <property type="component" value="Unassembled WGS sequence"/>
</dbReference>
<keyword evidence="2" id="KW-1185">Reference proteome</keyword>
<evidence type="ECO:0000313" key="3">
    <source>
        <dbReference type="WBParaSite" id="OFLC_0001099801-mRNA-1"/>
    </source>
</evidence>
<organism evidence="3">
    <name type="scientific">Onchocerca flexuosa</name>
    <dbReference type="NCBI Taxonomy" id="387005"/>
    <lineage>
        <taxon>Eukaryota</taxon>
        <taxon>Metazoa</taxon>
        <taxon>Ecdysozoa</taxon>
        <taxon>Nematoda</taxon>
        <taxon>Chromadorea</taxon>
        <taxon>Rhabditida</taxon>
        <taxon>Spirurina</taxon>
        <taxon>Spiruromorpha</taxon>
        <taxon>Filarioidea</taxon>
        <taxon>Onchocercidae</taxon>
        <taxon>Onchocerca</taxon>
    </lineage>
</organism>
<dbReference type="EMBL" id="UZAJ01015324">
    <property type="protein sequence ID" value="VDO73008.1"/>
    <property type="molecule type" value="Genomic_DNA"/>
</dbReference>
<dbReference type="STRING" id="387005.A0A183HU36"/>
<evidence type="ECO:0000313" key="1">
    <source>
        <dbReference type="EMBL" id="VDO73008.1"/>
    </source>
</evidence>
<proteinExistence type="predicted"/>
<reference evidence="3" key="1">
    <citation type="submission" date="2016-06" db="UniProtKB">
        <authorList>
            <consortium name="WormBaseParasite"/>
        </authorList>
    </citation>
    <scope>IDENTIFICATION</scope>
</reference>
<gene>
    <name evidence="1" type="ORF">OFLC_LOCUS10999</name>
</gene>
<protein>
    <submittedName>
        <fullName evidence="3">MSP domain-containing protein</fullName>
    </submittedName>
</protein>
<name>A0A183HU36_9BILA</name>
<sequence>MEAMFTIKNTNDENTYKSPWQKLVVDSNQAKALQVTTVNTVRDVNAGML</sequence>
<reference evidence="1 2" key="2">
    <citation type="submission" date="2018-11" db="EMBL/GenBank/DDBJ databases">
        <authorList>
            <consortium name="Pathogen Informatics"/>
        </authorList>
    </citation>
    <scope>NUCLEOTIDE SEQUENCE [LARGE SCALE GENOMIC DNA]</scope>
</reference>
<dbReference type="AlphaFoldDB" id="A0A183HU36"/>
<accession>A0A183HU36</accession>
<evidence type="ECO:0000313" key="2">
    <source>
        <dbReference type="Proteomes" id="UP000267606"/>
    </source>
</evidence>
<dbReference type="WBParaSite" id="OFLC_0001099801-mRNA-1">
    <property type="protein sequence ID" value="OFLC_0001099801-mRNA-1"/>
    <property type="gene ID" value="OFLC_0001099801"/>
</dbReference>